<feature type="region of interest" description="Disordered" evidence="1">
    <location>
        <begin position="268"/>
        <end position="408"/>
    </location>
</feature>
<dbReference type="InterPro" id="IPR039764">
    <property type="entry name" value="HABP4/SERBP1-like"/>
</dbReference>
<dbReference type="Pfam" id="PF04774">
    <property type="entry name" value="HABP4_PAI-RBP1"/>
    <property type="match status" value="1"/>
</dbReference>
<dbReference type="Proteomes" id="UP001431209">
    <property type="component" value="Unassembled WGS sequence"/>
</dbReference>
<feature type="domain" description="Hyaluronan/mRNA-binding protein" evidence="2">
    <location>
        <begin position="206"/>
        <end position="332"/>
    </location>
</feature>
<protein>
    <submittedName>
        <fullName evidence="3">Ribonucleoprotein complex subunit</fullName>
    </submittedName>
</protein>
<evidence type="ECO:0000259" key="2">
    <source>
        <dbReference type="SMART" id="SM01233"/>
    </source>
</evidence>
<keyword evidence="3" id="KW-0687">Ribonucleoprotein</keyword>
<dbReference type="PANTHER" id="PTHR12299:SF17">
    <property type="entry name" value="AT19571P-RELATED"/>
    <property type="match status" value="1"/>
</dbReference>
<comment type="caution">
    <text evidence="3">The sequence shown here is derived from an EMBL/GenBank/DDBJ whole genome shotgun (WGS) entry which is preliminary data.</text>
</comment>
<dbReference type="GO" id="GO:0003723">
    <property type="term" value="F:RNA binding"/>
    <property type="evidence" value="ECO:0007669"/>
    <property type="project" value="InterPro"/>
</dbReference>
<feature type="compositionally biased region" description="Basic and acidic residues" evidence="1">
    <location>
        <begin position="75"/>
        <end position="118"/>
    </location>
</feature>
<keyword evidence="4" id="KW-1185">Reference proteome</keyword>
<feature type="compositionally biased region" description="Basic residues" evidence="1">
    <location>
        <begin position="374"/>
        <end position="390"/>
    </location>
</feature>
<feature type="compositionally biased region" description="Basic and acidic residues" evidence="1">
    <location>
        <begin position="178"/>
        <end position="211"/>
    </location>
</feature>
<name>A0AAW2YHJ5_9EUKA</name>
<gene>
    <name evidence="3" type="ORF">AKO1_006192</name>
</gene>
<evidence type="ECO:0000313" key="4">
    <source>
        <dbReference type="Proteomes" id="UP001431209"/>
    </source>
</evidence>
<feature type="region of interest" description="Disordered" evidence="1">
    <location>
        <begin position="28"/>
        <end position="244"/>
    </location>
</feature>
<reference evidence="3 4" key="1">
    <citation type="submission" date="2024-03" db="EMBL/GenBank/DDBJ databases">
        <title>The Acrasis kona genome and developmental transcriptomes reveal deep origins of eukaryotic multicellular pathways.</title>
        <authorList>
            <person name="Sheikh S."/>
            <person name="Fu C.-J."/>
            <person name="Brown M.W."/>
            <person name="Baldauf S.L."/>
        </authorList>
    </citation>
    <scope>NUCLEOTIDE SEQUENCE [LARGE SCALE GENOMIC DNA]</scope>
    <source>
        <strain evidence="3 4">ATCC MYA-3509</strain>
    </source>
</reference>
<feature type="compositionally biased region" description="Basic and acidic residues" evidence="1">
    <location>
        <begin position="129"/>
        <end position="168"/>
    </location>
</feature>
<evidence type="ECO:0000313" key="3">
    <source>
        <dbReference type="EMBL" id="KAL0476690.1"/>
    </source>
</evidence>
<feature type="compositionally biased region" description="Basic and acidic residues" evidence="1">
    <location>
        <begin position="28"/>
        <end position="41"/>
    </location>
</feature>
<feature type="compositionally biased region" description="Basic and acidic residues" evidence="1">
    <location>
        <begin position="225"/>
        <end position="244"/>
    </location>
</feature>
<dbReference type="InterPro" id="IPR006861">
    <property type="entry name" value="HABP4_PAIRBP1-bd"/>
</dbReference>
<proteinExistence type="predicted"/>
<dbReference type="GO" id="GO:1990904">
    <property type="term" value="C:ribonucleoprotein complex"/>
    <property type="evidence" value="ECO:0007669"/>
    <property type="project" value="UniProtKB-KW"/>
</dbReference>
<dbReference type="AlphaFoldDB" id="A0AAW2YHJ5"/>
<dbReference type="GO" id="GO:0005737">
    <property type="term" value="C:cytoplasm"/>
    <property type="evidence" value="ECO:0007669"/>
    <property type="project" value="TreeGrafter"/>
</dbReference>
<evidence type="ECO:0000256" key="1">
    <source>
        <dbReference type="SAM" id="MobiDB-lite"/>
    </source>
</evidence>
<organism evidence="3 4">
    <name type="scientific">Acrasis kona</name>
    <dbReference type="NCBI Taxonomy" id="1008807"/>
    <lineage>
        <taxon>Eukaryota</taxon>
        <taxon>Discoba</taxon>
        <taxon>Heterolobosea</taxon>
        <taxon>Tetramitia</taxon>
        <taxon>Eutetramitia</taxon>
        <taxon>Acrasidae</taxon>
        <taxon>Acrasis</taxon>
    </lineage>
</organism>
<accession>A0AAW2YHJ5</accession>
<dbReference type="PANTHER" id="PTHR12299">
    <property type="entry name" value="HYALURONIC ACID-BINDING PROTEIN 4"/>
    <property type="match status" value="1"/>
</dbReference>
<dbReference type="EMBL" id="JAOPGA020000078">
    <property type="protein sequence ID" value="KAL0476690.1"/>
    <property type="molecule type" value="Genomic_DNA"/>
</dbReference>
<dbReference type="GO" id="GO:0005634">
    <property type="term" value="C:nucleus"/>
    <property type="evidence" value="ECO:0007669"/>
    <property type="project" value="TreeGrafter"/>
</dbReference>
<dbReference type="SMART" id="SM01233">
    <property type="entry name" value="HABP4_PAI-RBP1"/>
    <property type="match status" value="1"/>
</dbReference>
<sequence>MSTNFFSLLEDSSSSDLTEIARKRLAQEKPKVTAAAKKEEAPVQQQENEQQQGDRPQSSRGERGGRGRGGRPQGRPREDRPPREPRGDGEERRGGRGGGRGDRPPREPREQRDGEESTGRGGGRGRAGPRTERTNDETFQRHTEDRPRRNFTNAEERPRKVINEDGEVRPSGGRGRGRGGDRYARENDETRPPRQNREDRPEGESRHRQFDRSVSGTGRGRGMKKGGEGSHNWGKDGEGDDRRGDRVFYNESKVVAIGDDKLIEGVTAPIENAVSSPTDETAAEQPAQEGDASATPAPAVEEEVQLSLDDYKKQLAEKRKALPNAKPEPEVKAVEKKKKTKKEPKAGEAQSIQTFLADRADELQRKADEERSQRYNKHNNRQNQAPRKKQQPAPSHDDLKAFPSLGSK</sequence>
<feature type="compositionally biased region" description="Basic and acidic residues" evidence="1">
    <location>
        <begin position="358"/>
        <end position="373"/>
    </location>
</feature>
<feature type="compositionally biased region" description="Basic and acidic residues" evidence="1">
    <location>
        <begin position="309"/>
        <end position="320"/>
    </location>
</feature>